<keyword evidence="2" id="KW-1185">Reference proteome</keyword>
<proteinExistence type="predicted"/>
<dbReference type="EMBL" id="ML122353">
    <property type="protein sequence ID" value="RPD52554.1"/>
    <property type="molecule type" value="Genomic_DNA"/>
</dbReference>
<name>A0A5C2RMK6_9APHY</name>
<organism evidence="1 2">
    <name type="scientific">Lentinus tigrinus ALCF2SS1-6</name>
    <dbReference type="NCBI Taxonomy" id="1328759"/>
    <lineage>
        <taxon>Eukaryota</taxon>
        <taxon>Fungi</taxon>
        <taxon>Dikarya</taxon>
        <taxon>Basidiomycota</taxon>
        <taxon>Agaricomycotina</taxon>
        <taxon>Agaricomycetes</taxon>
        <taxon>Polyporales</taxon>
        <taxon>Polyporaceae</taxon>
        <taxon>Lentinus</taxon>
    </lineage>
</organism>
<dbReference type="AlphaFoldDB" id="A0A5C2RMK6"/>
<sequence>MSCLQFDAHWLCGQSSPGVPSCCPGCGRLLIAVVDSLSGLAYASLAVVVLTRALEGVLPDLAFPSYGVRASESSLPPQLRRQRHATASQPGGYYTSYYRLELHALSCFFFIQKQYELIPLQYELGSLVLPGAHRVQRQDQV</sequence>
<reference evidence="1" key="1">
    <citation type="journal article" date="2018" name="Genome Biol. Evol.">
        <title>Genomics and development of Lentinus tigrinus, a white-rot wood-decaying mushroom with dimorphic fruiting bodies.</title>
        <authorList>
            <person name="Wu B."/>
            <person name="Xu Z."/>
            <person name="Knudson A."/>
            <person name="Carlson A."/>
            <person name="Chen N."/>
            <person name="Kovaka S."/>
            <person name="LaButti K."/>
            <person name="Lipzen A."/>
            <person name="Pennachio C."/>
            <person name="Riley R."/>
            <person name="Schakwitz W."/>
            <person name="Umezawa K."/>
            <person name="Ohm R.A."/>
            <person name="Grigoriev I.V."/>
            <person name="Nagy L.G."/>
            <person name="Gibbons J."/>
            <person name="Hibbett D."/>
        </authorList>
    </citation>
    <scope>NUCLEOTIDE SEQUENCE [LARGE SCALE GENOMIC DNA]</scope>
    <source>
        <strain evidence="1">ALCF2SS1-6</strain>
    </source>
</reference>
<accession>A0A5C2RMK6</accession>
<protein>
    <submittedName>
        <fullName evidence="1">Uncharacterized protein</fullName>
    </submittedName>
</protein>
<dbReference type="Proteomes" id="UP000313359">
    <property type="component" value="Unassembled WGS sequence"/>
</dbReference>
<gene>
    <name evidence="1" type="ORF">L227DRAFT_40208</name>
</gene>
<evidence type="ECO:0000313" key="1">
    <source>
        <dbReference type="EMBL" id="RPD52554.1"/>
    </source>
</evidence>
<evidence type="ECO:0000313" key="2">
    <source>
        <dbReference type="Proteomes" id="UP000313359"/>
    </source>
</evidence>